<reference evidence="2 3" key="1">
    <citation type="submission" date="2016-11" db="EMBL/GenBank/DDBJ databases">
        <authorList>
            <person name="Jaros S."/>
            <person name="Januszkiewicz K."/>
            <person name="Wedrychowicz H."/>
        </authorList>
    </citation>
    <scope>NUCLEOTIDE SEQUENCE [LARGE SCALE GENOMIC DNA]</scope>
    <source>
        <strain evidence="2 3">DSM 24574</strain>
    </source>
</reference>
<feature type="domain" description="DUF4268" evidence="1">
    <location>
        <begin position="11"/>
        <end position="144"/>
    </location>
</feature>
<dbReference type="EMBL" id="FQWQ01000001">
    <property type="protein sequence ID" value="SHG82908.1"/>
    <property type="molecule type" value="Genomic_DNA"/>
</dbReference>
<dbReference type="STRING" id="947013.SAMN04488109_2033"/>
<dbReference type="Proteomes" id="UP000184212">
    <property type="component" value="Unassembled WGS sequence"/>
</dbReference>
<dbReference type="RefSeq" id="WP_073133322.1">
    <property type="nucleotide sequence ID" value="NZ_FQWQ01000001.1"/>
</dbReference>
<dbReference type="InterPro" id="IPR025364">
    <property type="entry name" value="DUF4268"/>
</dbReference>
<accession>A0A1M5N039</accession>
<evidence type="ECO:0000313" key="3">
    <source>
        <dbReference type="Proteomes" id="UP000184212"/>
    </source>
</evidence>
<dbReference type="Pfam" id="PF14088">
    <property type="entry name" value="DUF4268"/>
    <property type="match status" value="1"/>
</dbReference>
<gene>
    <name evidence="2" type="ORF">SAMN04488109_2033</name>
</gene>
<protein>
    <recommendedName>
        <fullName evidence="1">DUF4268 domain-containing protein</fullName>
    </recommendedName>
</protein>
<evidence type="ECO:0000259" key="1">
    <source>
        <dbReference type="Pfam" id="PF14088"/>
    </source>
</evidence>
<dbReference type="AlphaFoldDB" id="A0A1M5N039"/>
<name>A0A1M5N039_9BACT</name>
<proteinExistence type="predicted"/>
<sequence>MFAREEVSRTKHEFWTAFGRYMNPVLSAEGMKVNWVNYHTKIKGVHFRMDAGLKSASIFISLEHGDVDIQELYFEQFLQLKDLLHATLEEEWDWQLHVPADGRVVSRIYKELPRVSVMNKDHWPDLISFFKPRIIALDAFWENAKYSFEGLK</sequence>
<organism evidence="2 3">
    <name type="scientific">Chryseolinea serpens</name>
    <dbReference type="NCBI Taxonomy" id="947013"/>
    <lineage>
        <taxon>Bacteria</taxon>
        <taxon>Pseudomonadati</taxon>
        <taxon>Bacteroidota</taxon>
        <taxon>Cytophagia</taxon>
        <taxon>Cytophagales</taxon>
        <taxon>Fulvivirgaceae</taxon>
        <taxon>Chryseolinea</taxon>
    </lineage>
</organism>
<evidence type="ECO:0000313" key="2">
    <source>
        <dbReference type="EMBL" id="SHG82908.1"/>
    </source>
</evidence>
<dbReference type="OrthoDB" id="1467516at2"/>
<keyword evidence="3" id="KW-1185">Reference proteome</keyword>